<organism evidence="1 2">
    <name type="scientific">Araneus ventricosus</name>
    <name type="common">Orbweaver spider</name>
    <name type="synonym">Epeira ventricosa</name>
    <dbReference type="NCBI Taxonomy" id="182803"/>
    <lineage>
        <taxon>Eukaryota</taxon>
        <taxon>Metazoa</taxon>
        <taxon>Ecdysozoa</taxon>
        <taxon>Arthropoda</taxon>
        <taxon>Chelicerata</taxon>
        <taxon>Arachnida</taxon>
        <taxon>Araneae</taxon>
        <taxon>Araneomorphae</taxon>
        <taxon>Entelegynae</taxon>
        <taxon>Araneoidea</taxon>
        <taxon>Araneidae</taxon>
        <taxon>Araneus</taxon>
    </lineage>
</organism>
<sequence>MAHTSKDGKWPDGVSVSVHSSAAVRFAKPRAVVTARLVGIPPTTIQKYEPRATRGLPSHTPLEQGFIFHRGSANNRCCSRVCGVSEMSVNALASKEESRRTEPSVHFLRAAVNCACVVGTVRLLKLSPAINPHRSWGFIAGLREKWIAEKLTSGTGLTN</sequence>
<keyword evidence="2" id="KW-1185">Reference proteome</keyword>
<reference evidence="1 2" key="1">
    <citation type="journal article" date="2019" name="Sci. Rep.">
        <title>Orb-weaving spider Araneus ventricosus genome elucidates the spidroin gene catalogue.</title>
        <authorList>
            <person name="Kono N."/>
            <person name="Nakamura H."/>
            <person name="Ohtoshi R."/>
            <person name="Moran D.A.P."/>
            <person name="Shinohara A."/>
            <person name="Yoshida Y."/>
            <person name="Fujiwara M."/>
            <person name="Mori M."/>
            <person name="Tomita M."/>
            <person name="Arakawa K."/>
        </authorList>
    </citation>
    <scope>NUCLEOTIDE SEQUENCE [LARGE SCALE GENOMIC DNA]</scope>
</reference>
<evidence type="ECO:0000313" key="1">
    <source>
        <dbReference type="EMBL" id="GBO25656.1"/>
    </source>
</evidence>
<accession>A0A4Y2VN97</accession>
<proteinExistence type="predicted"/>
<dbReference type="AlphaFoldDB" id="A0A4Y2VN97"/>
<gene>
    <name evidence="1" type="ORF">AVEN_68615_1</name>
</gene>
<comment type="caution">
    <text evidence="1">The sequence shown here is derived from an EMBL/GenBank/DDBJ whole genome shotgun (WGS) entry which is preliminary data.</text>
</comment>
<dbReference type="Proteomes" id="UP000499080">
    <property type="component" value="Unassembled WGS sequence"/>
</dbReference>
<evidence type="ECO:0000313" key="2">
    <source>
        <dbReference type="Proteomes" id="UP000499080"/>
    </source>
</evidence>
<name>A0A4Y2VN97_ARAVE</name>
<protein>
    <submittedName>
        <fullName evidence="1">Uncharacterized protein</fullName>
    </submittedName>
</protein>
<dbReference type="EMBL" id="BGPR01048636">
    <property type="protein sequence ID" value="GBO25656.1"/>
    <property type="molecule type" value="Genomic_DNA"/>
</dbReference>